<dbReference type="NCBIfam" id="NF011105">
    <property type="entry name" value="PRK14532.1"/>
    <property type="match status" value="1"/>
</dbReference>
<dbReference type="Gene3D" id="3.40.50.300">
    <property type="entry name" value="P-loop containing nucleotide triphosphate hydrolases"/>
    <property type="match status" value="1"/>
</dbReference>
<comment type="similarity">
    <text evidence="5 6">Belongs to the adenylate kinase family.</text>
</comment>
<feature type="binding site" evidence="5">
    <location>
        <position position="167"/>
    </location>
    <ligand>
        <name>ATP</name>
        <dbReference type="ChEBI" id="CHEBI:30616"/>
    </ligand>
</feature>
<dbReference type="InterPro" id="IPR027417">
    <property type="entry name" value="P-loop_NTPase"/>
</dbReference>
<dbReference type="NCBIfam" id="NF011100">
    <property type="entry name" value="PRK14527.1"/>
    <property type="match status" value="1"/>
</dbReference>
<dbReference type="GO" id="GO:0004017">
    <property type="term" value="F:AMP kinase activity"/>
    <property type="evidence" value="ECO:0007669"/>
    <property type="project" value="UniProtKB-UniRule"/>
</dbReference>
<comment type="caution">
    <text evidence="8">The sequence shown here is derived from an EMBL/GenBank/DDBJ whole genome shotgun (WGS) entry which is preliminary data.</text>
</comment>
<feature type="binding site" evidence="5">
    <location>
        <begin position="10"/>
        <end position="15"/>
    </location>
    <ligand>
        <name>ATP</name>
        <dbReference type="ChEBI" id="CHEBI:30616"/>
    </ligand>
</feature>
<feature type="binding site" evidence="5">
    <location>
        <position position="126"/>
    </location>
    <ligand>
        <name>ATP</name>
        <dbReference type="ChEBI" id="CHEBI:30616"/>
    </ligand>
</feature>
<protein>
    <recommendedName>
        <fullName evidence="5 7">Adenylate kinase</fullName>
        <shortName evidence="5">AK</shortName>
        <ecNumber evidence="5 7">2.7.4.3</ecNumber>
    </recommendedName>
    <alternativeName>
        <fullName evidence="5">ATP-AMP transphosphorylase</fullName>
    </alternativeName>
    <alternativeName>
        <fullName evidence="5">ATP:AMP phosphotransferase</fullName>
    </alternativeName>
    <alternativeName>
        <fullName evidence="5">Adenylate monophosphate kinase</fullName>
    </alternativeName>
</protein>
<comment type="function">
    <text evidence="5">Catalyzes the reversible transfer of the terminal phosphate group between ATP and AMP. Plays an important role in cellular energy homeostasis and in adenine nucleotide metabolism.</text>
</comment>
<dbReference type="EMBL" id="SLWY01000015">
    <property type="protein sequence ID" value="TCO80240.1"/>
    <property type="molecule type" value="Genomic_DNA"/>
</dbReference>
<comment type="subunit">
    <text evidence="5 7">Monomer.</text>
</comment>
<dbReference type="PRINTS" id="PR00094">
    <property type="entry name" value="ADENYLTKNASE"/>
</dbReference>
<name>A0A4V2SCQ0_9GAMM</name>
<feature type="binding site" evidence="5">
    <location>
        <position position="139"/>
    </location>
    <ligand>
        <name>AMP</name>
        <dbReference type="ChEBI" id="CHEBI:456215"/>
    </ligand>
</feature>
<keyword evidence="3 5" id="KW-0547">Nucleotide-binding</keyword>
<evidence type="ECO:0000256" key="2">
    <source>
        <dbReference type="ARBA" id="ARBA00022727"/>
    </source>
</evidence>
<comment type="catalytic activity">
    <reaction evidence="5 7">
        <text>AMP + ATP = 2 ADP</text>
        <dbReference type="Rhea" id="RHEA:12973"/>
        <dbReference type="ChEBI" id="CHEBI:30616"/>
        <dbReference type="ChEBI" id="CHEBI:456215"/>
        <dbReference type="ChEBI" id="CHEBI:456216"/>
        <dbReference type="EC" id="2.7.4.3"/>
    </reaction>
</comment>
<dbReference type="UniPathway" id="UPA00588">
    <property type="reaction ID" value="UER00649"/>
</dbReference>
<evidence type="ECO:0000313" key="9">
    <source>
        <dbReference type="Proteomes" id="UP000295765"/>
    </source>
</evidence>
<dbReference type="NCBIfam" id="NF001381">
    <property type="entry name" value="PRK00279.1-3"/>
    <property type="match status" value="1"/>
</dbReference>
<comment type="subcellular location">
    <subcellularLocation>
        <location evidence="5 7">Cytoplasm</location>
    </subcellularLocation>
</comment>
<feature type="binding site" evidence="5">
    <location>
        <position position="31"/>
    </location>
    <ligand>
        <name>AMP</name>
        <dbReference type="ChEBI" id="CHEBI:456215"/>
    </ligand>
</feature>
<dbReference type="GO" id="GO:0044209">
    <property type="term" value="P:AMP salvage"/>
    <property type="evidence" value="ECO:0007669"/>
    <property type="project" value="UniProtKB-UniRule"/>
</dbReference>
<feature type="binding site" evidence="5">
    <location>
        <position position="36"/>
    </location>
    <ligand>
        <name>AMP</name>
        <dbReference type="ChEBI" id="CHEBI:456215"/>
    </ligand>
</feature>
<dbReference type="Proteomes" id="UP000295765">
    <property type="component" value="Unassembled WGS sequence"/>
</dbReference>
<dbReference type="SUPFAM" id="SSF52540">
    <property type="entry name" value="P-loop containing nucleoside triphosphate hydrolases"/>
    <property type="match status" value="1"/>
</dbReference>
<feature type="binding site" evidence="5">
    <location>
        <begin position="57"/>
        <end position="59"/>
    </location>
    <ligand>
        <name>AMP</name>
        <dbReference type="ChEBI" id="CHEBI:456215"/>
    </ligand>
</feature>
<dbReference type="OrthoDB" id="9805030at2"/>
<comment type="domain">
    <text evidence="5">Consists of three domains, a large central CORE domain and two small peripheral domains, NMPbind and LID, which undergo movements during catalysis. The LID domain closes over the site of phosphoryl transfer upon ATP binding. Assembling and dissambling the active center during each catalytic cycle provides an effective means to prevent ATP hydrolysis.</text>
</comment>
<reference evidence="8 9" key="1">
    <citation type="submission" date="2019-03" db="EMBL/GenBank/DDBJ databases">
        <title>Genomic Encyclopedia of Type Strains, Phase IV (KMG-IV): sequencing the most valuable type-strain genomes for metagenomic binning, comparative biology and taxonomic classification.</title>
        <authorList>
            <person name="Goeker M."/>
        </authorList>
    </citation>
    <scope>NUCLEOTIDE SEQUENCE [LARGE SCALE GENOMIC DNA]</scope>
    <source>
        <strain evidence="8 9">DSM 25287</strain>
    </source>
</reference>
<evidence type="ECO:0000256" key="4">
    <source>
        <dbReference type="ARBA" id="ARBA00022777"/>
    </source>
</evidence>
<comment type="caution">
    <text evidence="5">Lacks conserved residue(s) required for the propagation of feature annotation.</text>
</comment>
<proteinExistence type="inferred from homology"/>
<feature type="binding site" evidence="5">
    <location>
        <position position="91"/>
    </location>
    <ligand>
        <name>AMP</name>
        <dbReference type="ChEBI" id="CHEBI:456215"/>
    </ligand>
</feature>
<dbReference type="InterPro" id="IPR000850">
    <property type="entry name" value="Adenylat/UMP-CMP_kin"/>
</dbReference>
<keyword evidence="1 5" id="KW-0808">Transferase</keyword>
<dbReference type="EC" id="2.7.4.3" evidence="5 7"/>
<dbReference type="NCBIfam" id="NF011104">
    <property type="entry name" value="PRK14531.1"/>
    <property type="match status" value="1"/>
</dbReference>
<dbReference type="HAMAP" id="MF_00235">
    <property type="entry name" value="Adenylate_kinase_Adk"/>
    <property type="match status" value="1"/>
</dbReference>
<dbReference type="GO" id="GO:0005737">
    <property type="term" value="C:cytoplasm"/>
    <property type="evidence" value="ECO:0007669"/>
    <property type="project" value="UniProtKB-SubCell"/>
</dbReference>
<accession>A0A4V2SCQ0</accession>
<evidence type="ECO:0000256" key="7">
    <source>
        <dbReference type="RuleBase" id="RU003331"/>
    </source>
</evidence>
<dbReference type="Pfam" id="PF00406">
    <property type="entry name" value="ADK"/>
    <property type="match status" value="1"/>
</dbReference>
<feature type="binding site" evidence="5">
    <location>
        <begin position="84"/>
        <end position="87"/>
    </location>
    <ligand>
        <name>AMP</name>
        <dbReference type="ChEBI" id="CHEBI:456215"/>
    </ligand>
</feature>
<evidence type="ECO:0000256" key="1">
    <source>
        <dbReference type="ARBA" id="ARBA00022679"/>
    </source>
</evidence>
<dbReference type="InterPro" id="IPR033690">
    <property type="entry name" value="Adenylat_kinase_CS"/>
</dbReference>
<gene>
    <name evidence="5" type="primary">adk</name>
    <name evidence="8" type="ORF">EV699_11516</name>
</gene>
<evidence type="ECO:0000256" key="5">
    <source>
        <dbReference type="HAMAP-Rule" id="MF_00235"/>
    </source>
</evidence>
<feature type="region of interest" description="NMP" evidence="5">
    <location>
        <begin position="30"/>
        <end position="59"/>
    </location>
</feature>
<dbReference type="AlphaFoldDB" id="A0A4V2SCQ0"/>
<feature type="binding site" evidence="5">
    <location>
        <position position="128"/>
    </location>
    <ligand>
        <name>AMP</name>
        <dbReference type="ChEBI" id="CHEBI:456215"/>
    </ligand>
</feature>
<dbReference type="CDD" id="cd01428">
    <property type="entry name" value="ADK"/>
    <property type="match status" value="1"/>
</dbReference>
<dbReference type="GO" id="GO:0005524">
    <property type="term" value="F:ATP binding"/>
    <property type="evidence" value="ECO:0007669"/>
    <property type="project" value="UniProtKB-UniRule"/>
</dbReference>
<keyword evidence="5 7" id="KW-0067">ATP-binding</keyword>
<sequence length="184" mass="19928">MRTVLLGAPGSGKGTQAENIVARYGITHISTGDLLRAEVAAGSELGKKAQAIMSAGGLVSDDIVLGMIEERLVKGMAAGFLFDGFPRTLAQAEALDVLLGRLGQPLDVVVFFDVDFDEITRRLLSRGRADDNEATIRKRLAVYEEQTAPLIEYYSRQGRLDTVKGVGGIDEISARIFAVLDRFR</sequence>
<keyword evidence="4 5" id="KW-0418">Kinase</keyword>
<dbReference type="PROSITE" id="PS00113">
    <property type="entry name" value="ADENYLATE_KINASE"/>
    <property type="match status" value="1"/>
</dbReference>
<keyword evidence="5" id="KW-0963">Cytoplasm</keyword>
<comment type="pathway">
    <text evidence="5">Purine metabolism; AMP biosynthesis via salvage pathway; AMP from ADP: step 1/1.</text>
</comment>
<evidence type="ECO:0000256" key="6">
    <source>
        <dbReference type="RuleBase" id="RU003330"/>
    </source>
</evidence>
<dbReference type="RefSeq" id="WP_132543760.1">
    <property type="nucleotide sequence ID" value="NZ_SLWY01000015.1"/>
</dbReference>
<organism evidence="8 9">
    <name type="scientific">Plasticicumulans lactativorans</name>
    <dbReference type="NCBI Taxonomy" id="1133106"/>
    <lineage>
        <taxon>Bacteria</taxon>
        <taxon>Pseudomonadati</taxon>
        <taxon>Pseudomonadota</taxon>
        <taxon>Gammaproteobacteria</taxon>
        <taxon>Candidatus Competibacteraceae</taxon>
        <taxon>Plasticicumulans</taxon>
    </lineage>
</organism>
<evidence type="ECO:0000256" key="3">
    <source>
        <dbReference type="ARBA" id="ARBA00022741"/>
    </source>
</evidence>
<dbReference type="PANTHER" id="PTHR23359">
    <property type="entry name" value="NUCLEOTIDE KINASE"/>
    <property type="match status" value="1"/>
</dbReference>
<keyword evidence="9" id="KW-1185">Reference proteome</keyword>
<evidence type="ECO:0000313" key="8">
    <source>
        <dbReference type="EMBL" id="TCO80240.1"/>
    </source>
</evidence>
<keyword evidence="2 5" id="KW-0545">Nucleotide biosynthesis</keyword>